<keyword evidence="1" id="KW-0812">Transmembrane</keyword>
<organism evidence="2">
    <name type="scientific">Rhizophora mucronata</name>
    <name type="common">Asiatic mangrove</name>
    <dbReference type="NCBI Taxonomy" id="61149"/>
    <lineage>
        <taxon>Eukaryota</taxon>
        <taxon>Viridiplantae</taxon>
        <taxon>Streptophyta</taxon>
        <taxon>Embryophyta</taxon>
        <taxon>Tracheophyta</taxon>
        <taxon>Spermatophyta</taxon>
        <taxon>Magnoliopsida</taxon>
        <taxon>eudicotyledons</taxon>
        <taxon>Gunneridae</taxon>
        <taxon>Pentapetalae</taxon>
        <taxon>rosids</taxon>
        <taxon>fabids</taxon>
        <taxon>Malpighiales</taxon>
        <taxon>Rhizophoraceae</taxon>
        <taxon>Rhizophora</taxon>
    </lineage>
</organism>
<feature type="transmembrane region" description="Helical" evidence="1">
    <location>
        <begin position="12"/>
        <end position="36"/>
    </location>
</feature>
<sequence>MKSMASSMGVFGVQVCSIASPTWLWFASWLFSFSIADATAFL</sequence>
<accession>A0A2P2Q1H8</accession>
<protein>
    <submittedName>
        <fullName evidence="2">Uncharacterized protein</fullName>
    </submittedName>
</protein>
<keyword evidence="1" id="KW-0472">Membrane</keyword>
<proteinExistence type="predicted"/>
<keyword evidence="1" id="KW-1133">Transmembrane helix</keyword>
<dbReference type="EMBL" id="GGEC01080331">
    <property type="protein sequence ID" value="MBX60815.1"/>
    <property type="molecule type" value="Transcribed_RNA"/>
</dbReference>
<dbReference type="AlphaFoldDB" id="A0A2P2Q1H8"/>
<evidence type="ECO:0000256" key="1">
    <source>
        <dbReference type="SAM" id="Phobius"/>
    </source>
</evidence>
<evidence type="ECO:0000313" key="2">
    <source>
        <dbReference type="EMBL" id="MBX60815.1"/>
    </source>
</evidence>
<name>A0A2P2Q1H8_RHIMU</name>
<reference evidence="2" key="1">
    <citation type="submission" date="2018-02" db="EMBL/GenBank/DDBJ databases">
        <title>Rhizophora mucronata_Transcriptome.</title>
        <authorList>
            <person name="Meera S.P."/>
            <person name="Sreeshan A."/>
            <person name="Augustine A."/>
        </authorList>
    </citation>
    <scope>NUCLEOTIDE SEQUENCE</scope>
    <source>
        <tissue evidence="2">Leaf</tissue>
    </source>
</reference>